<keyword evidence="10" id="KW-0472">Membrane</keyword>
<dbReference type="GO" id="GO:0000155">
    <property type="term" value="F:phosphorelay sensor kinase activity"/>
    <property type="evidence" value="ECO:0007669"/>
    <property type="project" value="InterPro"/>
</dbReference>
<evidence type="ECO:0000313" key="13">
    <source>
        <dbReference type="EMBL" id="PRX96311.1"/>
    </source>
</evidence>
<dbReference type="EMBL" id="PVZC01000008">
    <property type="protein sequence ID" value="PRX96311.1"/>
    <property type="molecule type" value="Genomic_DNA"/>
</dbReference>
<feature type="transmembrane region" description="Helical" evidence="10">
    <location>
        <begin position="12"/>
        <end position="38"/>
    </location>
</feature>
<reference evidence="13 14" key="1">
    <citation type="submission" date="2018-03" db="EMBL/GenBank/DDBJ databases">
        <title>Genomic Encyclopedia of Archaeal and Bacterial Type Strains, Phase II (KMG-II): from individual species to whole genera.</title>
        <authorList>
            <person name="Goeker M."/>
        </authorList>
    </citation>
    <scope>NUCLEOTIDE SEQUENCE [LARGE SCALE GENOMIC DNA]</scope>
    <source>
        <strain evidence="13 14">DSM 45601</strain>
    </source>
</reference>
<dbReference type="PANTHER" id="PTHR24421">
    <property type="entry name" value="NITRATE/NITRITE SENSOR PROTEIN NARX-RELATED"/>
    <property type="match status" value="1"/>
</dbReference>
<accession>A0A2T0PXP2</accession>
<keyword evidence="6 13" id="KW-0418">Kinase</keyword>
<dbReference type="InterPro" id="IPR011712">
    <property type="entry name" value="Sig_transdc_His_kin_sub3_dim/P"/>
</dbReference>
<gene>
    <name evidence="13" type="ORF">CLV72_108318</name>
</gene>
<evidence type="ECO:0000256" key="3">
    <source>
        <dbReference type="ARBA" id="ARBA00022553"/>
    </source>
</evidence>
<feature type="transmembrane region" description="Helical" evidence="10">
    <location>
        <begin position="148"/>
        <end position="168"/>
    </location>
</feature>
<dbReference type="Pfam" id="PF07730">
    <property type="entry name" value="HisKA_3"/>
    <property type="match status" value="1"/>
</dbReference>
<sequence length="416" mass="44414">MQRPSWRWNRSTATDLVLTLVIVTAELVFSVTGILWRPDPTSDPVAPTFVNLTMVASAALLLVRRTRPLLVCLAAVASTSALAALLTALPASLWLPGTDMADQLWTPLAVPFACYAAIRYSRDRWAAWALVAVLTLLLVRPWNFYPTVSISALMFTAFPALLGMYVGARRRLVDALTERAERAEREQHLLAEQARADERARLAGEMHDIVSHRISLMVLQAGALRMSAGDPGIRQAAEDLRASGAEALHELRELVGVLRAPERTGGDEAAAADPDGPAVPDLSALVAESESVGVPVELVEEGDPSRASGVVGRTAYRIVQESLTNVRKHAPGARVRVGVRHMGDRVRLTVRNAPPTAAADPALTASGSGSGLLGLRQRVELVGGTLRAGPADDGGFEVDVTLPAYVPTAEDPAHAR</sequence>
<feature type="transmembrane region" description="Helical" evidence="10">
    <location>
        <begin position="125"/>
        <end position="142"/>
    </location>
</feature>
<evidence type="ECO:0000256" key="10">
    <source>
        <dbReference type="SAM" id="Phobius"/>
    </source>
</evidence>
<dbReference type="PANTHER" id="PTHR24421:SF10">
    <property type="entry name" value="NITRATE_NITRITE SENSOR PROTEIN NARQ"/>
    <property type="match status" value="1"/>
</dbReference>
<evidence type="ECO:0000256" key="2">
    <source>
        <dbReference type="ARBA" id="ARBA00012438"/>
    </source>
</evidence>
<keyword evidence="9" id="KW-0175">Coiled coil</keyword>
<evidence type="ECO:0000259" key="11">
    <source>
        <dbReference type="Pfam" id="PF02518"/>
    </source>
</evidence>
<dbReference type="GO" id="GO:0016020">
    <property type="term" value="C:membrane"/>
    <property type="evidence" value="ECO:0007669"/>
    <property type="project" value="InterPro"/>
</dbReference>
<evidence type="ECO:0000313" key="14">
    <source>
        <dbReference type="Proteomes" id="UP000237846"/>
    </source>
</evidence>
<keyword evidence="10" id="KW-1133">Transmembrane helix</keyword>
<dbReference type="InterPro" id="IPR050482">
    <property type="entry name" value="Sensor_HK_TwoCompSys"/>
</dbReference>
<evidence type="ECO:0000256" key="4">
    <source>
        <dbReference type="ARBA" id="ARBA00022679"/>
    </source>
</evidence>
<dbReference type="GO" id="GO:0005524">
    <property type="term" value="F:ATP binding"/>
    <property type="evidence" value="ECO:0007669"/>
    <property type="project" value="UniProtKB-KW"/>
</dbReference>
<name>A0A2T0PXP2_9ACTN</name>
<dbReference type="CDD" id="cd16917">
    <property type="entry name" value="HATPase_UhpB-NarQ-NarX-like"/>
    <property type="match status" value="1"/>
</dbReference>
<evidence type="ECO:0000256" key="6">
    <source>
        <dbReference type="ARBA" id="ARBA00022777"/>
    </source>
</evidence>
<dbReference type="Gene3D" id="1.20.5.1930">
    <property type="match status" value="1"/>
</dbReference>
<keyword evidence="8" id="KW-0902">Two-component regulatory system</keyword>
<feature type="domain" description="Histidine kinase/HSP90-like ATPase" evidence="11">
    <location>
        <begin position="314"/>
        <end position="404"/>
    </location>
</feature>
<evidence type="ECO:0000256" key="5">
    <source>
        <dbReference type="ARBA" id="ARBA00022741"/>
    </source>
</evidence>
<dbReference type="InterPro" id="IPR036890">
    <property type="entry name" value="HATPase_C_sf"/>
</dbReference>
<evidence type="ECO:0000259" key="12">
    <source>
        <dbReference type="Pfam" id="PF07730"/>
    </source>
</evidence>
<dbReference type="InterPro" id="IPR003594">
    <property type="entry name" value="HATPase_dom"/>
</dbReference>
<feature type="coiled-coil region" evidence="9">
    <location>
        <begin position="166"/>
        <end position="193"/>
    </location>
</feature>
<feature type="transmembrane region" description="Helical" evidence="10">
    <location>
        <begin position="44"/>
        <end position="63"/>
    </location>
</feature>
<evidence type="ECO:0000256" key="8">
    <source>
        <dbReference type="ARBA" id="ARBA00023012"/>
    </source>
</evidence>
<keyword evidence="4" id="KW-0808">Transferase</keyword>
<dbReference type="Proteomes" id="UP000237846">
    <property type="component" value="Unassembled WGS sequence"/>
</dbReference>
<feature type="transmembrane region" description="Helical" evidence="10">
    <location>
        <begin position="100"/>
        <end position="118"/>
    </location>
</feature>
<comment type="catalytic activity">
    <reaction evidence="1">
        <text>ATP + protein L-histidine = ADP + protein N-phospho-L-histidine.</text>
        <dbReference type="EC" id="2.7.13.3"/>
    </reaction>
</comment>
<keyword evidence="10" id="KW-0812">Transmembrane</keyword>
<protein>
    <recommendedName>
        <fullName evidence="2">histidine kinase</fullName>
        <ecNumber evidence="2">2.7.13.3</ecNumber>
    </recommendedName>
</protein>
<keyword evidence="5" id="KW-0547">Nucleotide-binding</keyword>
<evidence type="ECO:0000256" key="1">
    <source>
        <dbReference type="ARBA" id="ARBA00000085"/>
    </source>
</evidence>
<keyword evidence="3" id="KW-0597">Phosphoprotein</keyword>
<dbReference type="Gene3D" id="3.30.565.10">
    <property type="entry name" value="Histidine kinase-like ATPase, C-terminal domain"/>
    <property type="match status" value="1"/>
</dbReference>
<keyword evidence="7" id="KW-0067">ATP-binding</keyword>
<keyword evidence="14" id="KW-1185">Reference proteome</keyword>
<dbReference type="EC" id="2.7.13.3" evidence="2"/>
<dbReference type="GO" id="GO:0046983">
    <property type="term" value="F:protein dimerization activity"/>
    <property type="evidence" value="ECO:0007669"/>
    <property type="project" value="InterPro"/>
</dbReference>
<dbReference type="SUPFAM" id="SSF55874">
    <property type="entry name" value="ATPase domain of HSP90 chaperone/DNA topoisomerase II/histidine kinase"/>
    <property type="match status" value="1"/>
</dbReference>
<dbReference type="Pfam" id="PF02518">
    <property type="entry name" value="HATPase_c"/>
    <property type="match status" value="1"/>
</dbReference>
<feature type="domain" description="Signal transduction histidine kinase subgroup 3 dimerisation and phosphoacceptor" evidence="12">
    <location>
        <begin position="198"/>
        <end position="261"/>
    </location>
</feature>
<organism evidence="13 14">
    <name type="scientific">Allonocardiopsis opalescens</name>
    <dbReference type="NCBI Taxonomy" id="1144618"/>
    <lineage>
        <taxon>Bacteria</taxon>
        <taxon>Bacillati</taxon>
        <taxon>Actinomycetota</taxon>
        <taxon>Actinomycetes</taxon>
        <taxon>Streptosporangiales</taxon>
        <taxon>Allonocardiopsis</taxon>
    </lineage>
</organism>
<dbReference type="RefSeq" id="WP_211303110.1">
    <property type="nucleotide sequence ID" value="NZ_PVZC01000008.1"/>
</dbReference>
<proteinExistence type="predicted"/>
<evidence type="ECO:0000256" key="9">
    <source>
        <dbReference type="SAM" id="Coils"/>
    </source>
</evidence>
<dbReference type="AlphaFoldDB" id="A0A2T0PXP2"/>
<comment type="caution">
    <text evidence="13">The sequence shown here is derived from an EMBL/GenBank/DDBJ whole genome shotgun (WGS) entry which is preliminary data.</text>
</comment>
<feature type="transmembrane region" description="Helical" evidence="10">
    <location>
        <begin position="70"/>
        <end position="94"/>
    </location>
</feature>
<evidence type="ECO:0000256" key="7">
    <source>
        <dbReference type="ARBA" id="ARBA00022840"/>
    </source>
</evidence>